<keyword evidence="3" id="KW-1185">Reference proteome</keyword>
<evidence type="ECO:0000259" key="1">
    <source>
        <dbReference type="Pfam" id="PF00078"/>
    </source>
</evidence>
<evidence type="ECO:0000313" key="3">
    <source>
        <dbReference type="Proteomes" id="UP000225706"/>
    </source>
</evidence>
<dbReference type="InterPro" id="IPR000477">
    <property type="entry name" value="RT_dom"/>
</dbReference>
<organism evidence="2 3">
    <name type="scientific">Stylophora pistillata</name>
    <name type="common">Smooth cauliflower coral</name>
    <dbReference type="NCBI Taxonomy" id="50429"/>
    <lineage>
        <taxon>Eukaryota</taxon>
        <taxon>Metazoa</taxon>
        <taxon>Cnidaria</taxon>
        <taxon>Anthozoa</taxon>
        <taxon>Hexacorallia</taxon>
        <taxon>Scleractinia</taxon>
        <taxon>Astrocoeniina</taxon>
        <taxon>Pocilloporidae</taxon>
        <taxon>Stylophora</taxon>
    </lineage>
</organism>
<sequence length="385" mass="43929">MRRANTDTPMMLDFCLRFPRCINELLKRITGTSYRCFTNPMASYYLQPTLGDVDVNFCDIAKLPKPSSGCLTKKQLDELRQWTKQFGRSVWQNTTRNFSTKDKPGTLLLNLYESAPPEQHSVDFDVLLNEDIPAQQDTSTTHNVVITQSTYVVVSRMYKPRSAPNSPLYITKLLEDVVDDCDSAGCHQTSYHFYADDTQIYTTFNPSDALESKSLMEECIQDVQLWMVANKLKLNGDKTELLVLTARHCPQPPLDSSKIGADIIKASKSAKNIGVWLDGVLSMDEQINNICKTAFFHLRNIAKIRKFLSHRQCEILIHAFISSKLDYYNVLLSGLKQSQINRLQQPYPKKDAKESMKVFSQQSEMNKMGYKSCQVNIQDVELDDS</sequence>
<dbReference type="Pfam" id="PF00078">
    <property type="entry name" value="RVT_1"/>
    <property type="match status" value="1"/>
</dbReference>
<comment type="caution">
    <text evidence="2">The sequence shown here is derived from an EMBL/GenBank/DDBJ whole genome shotgun (WGS) entry which is preliminary data.</text>
</comment>
<accession>A0A2B4RYB7</accession>
<name>A0A2B4RYB7_STYPI</name>
<proteinExistence type="predicted"/>
<reference evidence="3" key="1">
    <citation type="journal article" date="2017" name="bioRxiv">
        <title>Comparative analysis of the genomes of Stylophora pistillata and Acropora digitifera provides evidence for extensive differences between species of corals.</title>
        <authorList>
            <person name="Voolstra C.R."/>
            <person name="Li Y."/>
            <person name="Liew Y.J."/>
            <person name="Baumgarten S."/>
            <person name="Zoccola D."/>
            <person name="Flot J.-F."/>
            <person name="Tambutte S."/>
            <person name="Allemand D."/>
            <person name="Aranda M."/>
        </authorList>
    </citation>
    <scope>NUCLEOTIDE SEQUENCE [LARGE SCALE GENOMIC DNA]</scope>
</reference>
<dbReference type="OrthoDB" id="5983001at2759"/>
<dbReference type="Proteomes" id="UP000225706">
    <property type="component" value="Unassembled WGS sequence"/>
</dbReference>
<dbReference type="PANTHER" id="PTHR33332">
    <property type="entry name" value="REVERSE TRANSCRIPTASE DOMAIN-CONTAINING PROTEIN"/>
    <property type="match status" value="1"/>
</dbReference>
<dbReference type="AlphaFoldDB" id="A0A2B4RYB7"/>
<gene>
    <name evidence="2" type="ORF">AWC38_SpisGene14279</name>
</gene>
<evidence type="ECO:0000313" key="2">
    <source>
        <dbReference type="EMBL" id="PFX21242.1"/>
    </source>
</evidence>
<dbReference type="STRING" id="50429.A0A2B4RYB7"/>
<protein>
    <recommendedName>
        <fullName evidence="1">Reverse transcriptase domain-containing protein</fullName>
    </recommendedName>
</protein>
<dbReference type="EMBL" id="LSMT01000285">
    <property type="protein sequence ID" value="PFX21242.1"/>
    <property type="molecule type" value="Genomic_DNA"/>
</dbReference>
<feature type="domain" description="Reverse transcriptase" evidence="1">
    <location>
        <begin position="164"/>
        <end position="275"/>
    </location>
</feature>